<protein>
    <submittedName>
        <fullName evidence="1">Uncharacterized protein</fullName>
    </submittedName>
</protein>
<dbReference type="KEGG" id="dat:HRM2_26050"/>
<keyword evidence="2" id="KW-1185">Reference proteome</keyword>
<dbReference type="HOGENOM" id="CLU_2259174_0_0_7"/>
<accession>C0QH50</accession>
<dbReference type="STRING" id="177437.HRM2_26050"/>
<reference evidence="1 2" key="1">
    <citation type="journal article" date="2009" name="Environ. Microbiol.">
        <title>Genome sequence of Desulfobacterium autotrophicum HRM2, a marine sulfate reducer oxidizing organic carbon completely to carbon dioxide.</title>
        <authorList>
            <person name="Strittmatter A.W."/>
            <person name="Liesegang H."/>
            <person name="Rabus R."/>
            <person name="Decker I."/>
            <person name="Amann J."/>
            <person name="Andres S."/>
            <person name="Henne A."/>
            <person name="Fricke W.F."/>
            <person name="Martinez-Arias R."/>
            <person name="Bartels D."/>
            <person name="Goesmann A."/>
            <person name="Krause L."/>
            <person name="Puehler A."/>
            <person name="Klenk H.P."/>
            <person name="Richter M."/>
            <person name="Schuler M."/>
            <person name="Gloeckner F.O."/>
            <person name="Meyerdierks A."/>
            <person name="Gottschalk G."/>
            <person name="Amann R."/>
        </authorList>
    </citation>
    <scope>NUCLEOTIDE SEQUENCE [LARGE SCALE GENOMIC DNA]</scope>
    <source>
        <strain evidence="2">ATCC 43914 / DSM 3382 / HRM2</strain>
    </source>
</reference>
<dbReference type="eggNOG" id="ENOG502ZB3S">
    <property type="taxonomic scope" value="Bacteria"/>
</dbReference>
<proteinExistence type="predicted"/>
<dbReference type="AlphaFoldDB" id="C0QH50"/>
<sequence>MCQQKTIINEVRQVMTQGVLLFKYEEEKTQTGMTALAGLPVYLDLAKVIGLSKSIQKHLKVRKNSQGWTDSQIVLSLVLLNLAGGYCVDDLKILEADEGFWKE</sequence>
<name>C0QH50_DESAH</name>
<organism evidence="1 2">
    <name type="scientific">Desulforapulum autotrophicum (strain ATCC 43914 / DSM 3382 / VKM B-1955 / HRM2)</name>
    <name type="common">Desulfobacterium autotrophicum</name>
    <dbReference type="NCBI Taxonomy" id="177437"/>
    <lineage>
        <taxon>Bacteria</taxon>
        <taxon>Pseudomonadati</taxon>
        <taxon>Thermodesulfobacteriota</taxon>
        <taxon>Desulfobacteria</taxon>
        <taxon>Desulfobacterales</taxon>
        <taxon>Desulfobacteraceae</taxon>
        <taxon>Desulforapulum</taxon>
    </lineage>
</organism>
<dbReference type="Proteomes" id="UP000000442">
    <property type="component" value="Chromosome"/>
</dbReference>
<dbReference type="EMBL" id="CP001087">
    <property type="protein sequence ID" value="ACN15699.1"/>
    <property type="molecule type" value="Genomic_DNA"/>
</dbReference>
<gene>
    <name evidence="1" type="ordered locus">HRM2_26050</name>
</gene>
<evidence type="ECO:0000313" key="1">
    <source>
        <dbReference type="EMBL" id="ACN15699.1"/>
    </source>
</evidence>
<evidence type="ECO:0000313" key="2">
    <source>
        <dbReference type="Proteomes" id="UP000000442"/>
    </source>
</evidence>